<gene>
    <name evidence="1" type="ORF">DLJ59_35895</name>
</gene>
<evidence type="ECO:0000313" key="1">
    <source>
        <dbReference type="EMBL" id="RQW93607.1"/>
    </source>
</evidence>
<dbReference type="InterPro" id="IPR009097">
    <property type="entry name" value="Cyclic_Pdiesterase"/>
</dbReference>
<accession>A0A3N9VYQ3</accession>
<name>A0A3N9VYQ3_9ACTN</name>
<evidence type="ECO:0000313" key="2">
    <source>
        <dbReference type="Proteomes" id="UP000282312"/>
    </source>
</evidence>
<dbReference type="Proteomes" id="UP000282312">
    <property type="component" value="Unassembled WGS sequence"/>
</dbReference>
<comment type="caution">
    <text evidence="1">The sequence shown here is derived from an EMBL/GenBank/DDBJ whole genome shotgun (WGS) entry which is preliminary data.</text>
</comment>
<dbReference type="AlphaFoldDB" id="A0A3N9VYQ3"/>
<protein>
    <recommendedName>
        <fullName evidence="3">2'-5' RNA ligase family protein</fullName>
    </recommendedName>
</protein>
<dbReference type="Gene3D" id="3.90.1140.10">
    <property type="entry name" value="Cyclic phosphodiesterase"/>
    <property type="match status" value="1"/>
</dbReference>
<reference evidence="1 2" key="1">
    <citation type="submission" date="2018-05" db="EMBL/GenBank/DDBJ databases">
        <title>Micromonospora from Atacama Desert.</title>
        <authorList>
            <person name="Carro L."/>
            <person name="Goodfellow M."/>
            <person name="Klenk H.-P."/>
        </authorList>
    </citation>
    <scope>NUCLEOTIDE SEQUENCE [LARGE SCALE GENOMIC DNA]</scope>
    <source>
        <strain evidence="1 2">LB39</strain>
    </source>
</reference>
<proteinExistence type="predicted"/>
<dbReference type="Pfam" id="PF13563">
    <property type="entry name" value="2_5_RNA_ligase2"/>
    <property type="match status" value="1"/>
</dbReference>
<evidence type="ECO:0008006" key="3">
    <source>
        <dbReference type="Google" id="ProtNLM"/>
    </source>
</evidence>
<keyword evidence="2" id="KW-1185">Reference proteome</keyword>
<dbReference type="EMBL" id="QGSZ01000403">
    <property type="protein sequence ID" value="RQW93607.1"/>
    <property type="molecule type" value="Genomic_DNA"/>
</dbReference>
<dbReference type="RefSeq" id="WP_124778542.1">
    <property type="nucleotide sequence ID" value="NZ_QGSZ01000403.1"/>
</dbReference>
<dbReference type="OrthoDB" id="4541754at2"/>
<sequence length="221" mass="25056">MSSRELANLHQRWTAYQDLPQLTNHWYWRPGWRADRQFYTWHLTFEHQPELHSLVTDLQSQLALPGLDLVPLDGLHLTMQGLGFTDEVTNSDIEAIVAETQRRCAGLPPLELSLGPVDPDAEGVGLLVRPWDRVEHLRATIRDAISAVWPAVPEAAEGFRPHVTIAYSGSQAPTEPICARLTTLRHRSPARVTIRQATLIALRREHRTYEWTTMAVAPLAR</sequence>
<organism evidence="1 2">
    <name type="scientific">Micromonospora inaquosa</name>
    <dbReference type="NCBI Taxonomy" id="2203716"/>
    <lineage>
        <taxon>Bacteria</taxon>
        <taxon>Bacillati</taxon>
        <taxon>Actinomycetota</taxon>
        <taxon>Actinomycetes</taxon>
        <taxon>Micromonosporales</taxon>
        <taxon>Micromonosporaceae</taxon>
        <taxon>Micromonospora</taxon>
    </lineage>
</organism>
<dbReference type="SUPFAM" id="SSF55144">
    <property type="entry name" value="LigT-like"/>
    <property type="match status" value="1"/>
</dbReference>